<name>A0A0B7NLU9_9FUNG</name>
<dbReference type="STRING" id="35722.A0A0B7NLU9"/>
<protein>
    <submittedName>
        <fullName evidence="1">Uncharacterized protein</fullName>
    </submittedName>
</protein>
<dbReference type="Proteomes" id="UP000054107">
    <property type="component" value="Unassembled WGS sequence"/>
</dbReference>
<dbReference type="EMBL" id="LN734054">
    <property type="protein sequence ID" value="CEP19586.1"/>
    <property type="molecule type" value="Genomic_DNA"/>
</dbReference>
<gene>
    <name evidence="1" type="primary">PARPA_13902.1 scaffold 47386</name>
</gene>
<evidence type="ECO:0000313" key="1">
    <source>
        <dbReference type="EMBL" id="CEP19586.1"/>
    </source>
</evidence>
<dbReference type="AlphaFoldDB" id="A0A0B7NLU9"/>
<organism evidence="1 2">
    <name type="scientific">Parasitella parasitica</name>
    <dbReference type="NCBI Taxonomy" id="35722"/>
    <lineage>
        <taxon>Eukaryota</taxon>
        <taxon>Fungi</taxon>
        <taxon>Fungi incertae sedis</taxon>
        <taxon>Mucoromycota</taxon>
        <taxon>Mucoromycotina</taxon>
        <taxon>Mucoromycetes</taxon>
        <taxon>Mucorales</taxon>
        <taxon>Mucorineae</taxon>
        <taxon>Mucoraceae</taxon>
        <taxon>Parasitella</taxon>
    </lineage>
</organism>
<sequence>MSKENRKALLTDVINHFKRAKMIELPSQIAEKYNKAIDKVKKPNITNAEYTNLEKKWHEHVTLAQIPATPAGINELIIKAESQNNMTENLLTCDLIQ</sequence>
<reference evidence="1 2" key="1">
    <citation type="submission" date="2014-09" db="EMBL/GenBank/DDBJ databases">
        <authorList>
            <person name="Ellenberger Sabrina"/>
        </authorList>
    </citation>
    <scope>NUCLEOTIDE SEQUENCE [LARGE SCALE GENOMIC DNA]</scope>
    <source>
        <strain evidence="1 2">CBS 412.66</strain>
    </source>
</reference>
<accession>A0A0B7NLU9</accession>
<proteinExistence type="predicted"/>
<keyword evidence="2" id="KW-1185">Reference proteome</keyword>
<evidence type="ECO:0000313" key="2">
    <source>
        <dbReference type="Proteomes" id="UP000054107"/>
    </source>
</evidence>